<evidence type="ECO:0000256" key="1">
    <source>
        <dbReference type="SAM" id="MobiDB-lite"/>
    </source>
</evidence>
<proteinExistence type="predicted"/>
<reference evidence="2 3" key="1">
    <citation type="journal article" date="2018" name="Genome Biol. Evol.">
        <title>Multiple Roots of Fruiting Body Formation in Amoebozoa.</title>
        <authorList>
            <person name="Hillmann F."/>
            <person name="Forbes G."/>
            <person name="Novohradska S."/>
            <person name="Ferling I."/>
            <person name="Riege K."/>
            <person name="Groth M."/>
            <person name="Westermann M."/>
            <person name="Marz M."/>
            <person name="Spaller T."/>
            <person name="Winckler T."/>
            <person name="Schaap P."/>
            <person name="Glockner G."/>
        </authorList>
    </citation>
    <scope>NUCLEOTIDE SEQUENCE [LARGE SCALE GENOMIC DNA]</scope>
    <source>
        <strain evidence="2 3">Jena</strain>
    </source>
</reference>
<organism evidence="2 3">
    <name type="scientific">Planoprotostelium fungivorum</name>
    <dbReference type="NCBI Taxonomy" id="1890364"/>
    <lineage>
        <taxon>Eukaryota</taxon>
        <taxon>Amoebozoa</taxon>
        <taxon>Evosea</taxon>
        <taxon>Variosea</taxon>
        <taxon>Cavosteliida</taxon>
        <taxon>Cavosteliaceae</taxon>
        <taxon>Planoprotostelium</taxon>
    </lineage>
</organism>
<dbReference type="Proteomes" id="UP000241769">
    <property type="component" value="Unassembled WGS sequence"/>
</dbReference>
<protein>
    <submittedName>
        <fullName evidence="2">Uncharacterized protein</fullName>
    </submittedName>
</protein>
<accession>A0A2P6MZD8</accession>
<dbReference type="AlphaFoldDB" id="A0A2P6MZD8"/>
<dbReference type="InParanoid" id="A0A2P6MZD8"/>
<comment type="caution">
    <text evidence="2">The sequence shown here is derived from an EMBL/GenBank/DDBJ whole genome shotgun (WGS) entry which is preliminary data.</text>
</comment>
<keyword evidence="3" id="KW-1185">Reference proteome</keyword>
<gene>
    <name evidence="2" type="ORF">PROFUN_14613</name>
</gene>
<evidence type="ECO:0000313" key="3">
    <source>
        <dbReference type="Proteomes" id="UP000241769"/>
    </source>
</evidence>
<evidence type="ECO:0000313" key="2">
    <source>
        <dbReference type="EMBL" id="PRP77068.1"/>
    </source>
</evidence>
<dbReference type="Gene3D" id="1.10.10.60">
    <property type="entry name" value="Homeodomain-like"/>
    <property type="match status" value="1"/>
</dbReference>
<feature type="region of interest" description="Disordered" evidence="1">
    <location>
        <begin position="59"/>
        <end position="80"/>
    </location>
</feature>
<dbReference type="EMBL" id="MDYQ01000283">
    <property type="protein sequence ID" value="PRP77068.1"/>
    <property type="molecule type" value="Genomic_DNA"/>
</dbReference>
<sequence length="250" mass="27700">MNRYTLLHFSYSICDTSIDLKGEIYPTRSDTALSMNSSKLLSRVLGSFTGSCSEALLQKQKSKPPTASRGKMQDTDVSSSWGDAFIQSPDEIGDWVSEVMAESSSPPMTLSSPLSTATTPQGYVEGTCNFCHCVIRLAVPQRRKQKKPNNEKWAWTEDLHAMFLAAFDDCKARHPNKKPTATSILQRMIELGAPPSLKRTAIASHCQKFEKKLAQREGGMDRRPLSVQMGDAYFGRMISTSEPVNIAPDK</sequence>
<name>A0A2P6MZD8_9EUKA</name>